<dbReference type="Gene3D" id="3.40.50.2000">
    <property type="entry name" value="Glycogen Phosphorylase B"/>
    <property type="match status" value="2"/>
</dbReference>
<evidence type="ECO:0000313" key="3">
    <source>
        <dbReference type="Proteomes" id="UP000829476"/>
    </source>
</evidence>
<dbReference type="InterPro" id="IPR001296">
    <property type="entry name" value="Glyco_trans_1"/>
</dbReference>
<feature type="domain" description="Glycosyl transferase family 1" evidence="1">
    <location>
        <begin position="191"/>
        <end position="345"/>
    </location>
</feature>
<evidence type="ECO:0000313" key="2">
    <source>
        <dbReference type="EMBL" id="UNY98396.1"/>
    </source>
</evidence>
<keyword evidence="3" id="KW-1185">Reference proteome</keyword>
<dbReference type="RefSeq" id="WP_242936803.1">
    <property type="nucleotide sequence ID" value="NZ_CP094326.1"/>
</dbReference>
<organism evidence="2 3">
    <name type="scientific">Zhouia spongiae</name>
    <dbReference type="NCBI Taxonomy" id="2202721"/>
    <lineage>
        <taxon>Bacteria</taxon>
        <taxon>Pseudomonadati</taxon>
        <taxon>Bacteroidota</taxon>
        <taxon>Flavobacteriia</taxon>
        <taxon>Flavobacteriales</taxon>
        <taxon>Flavobacteriaceae</taxon>
        <taxon>Zhouia</taxon>
    </lineage>
</organism>
<dbReference type="CDD" id="cd03811">
    <property type="entry name" value="GT4_GT28_WabH-like"/>
    <property type="match status" value="1"/>
</dbReference>
<proteinExistence type="predicted"/>
<sequence length="375" mass="43555">MGTKKKYLDWLFILPTDSLGGGAEQLQFNLVQHLISTRKTCHVIIITQKKRHTWAKLESDFLNITYIPVKNWYLGYLLLPCYILKLKFRYRIKKIFTSQTLINGLVGFLKKIRFIERNTTIITRESNTIYKLISGKKLKLYDLAYKLGYPHVNLIICQTDYMKKELIKSISKVLEHKNVITIPNPINIEENNQRSEEFKPETDKYIIAAGRLVHVKGFDVLIDAFKMIEQEIPDHKLIILGEGYLRNDLQEQINNYNLQDRIILHGFVNNVYPYFKNASLCVLSSRIEGFPNVLLQMMSQNERIVSTLSAGDIKDIEGIYTCETESKDLLAHNILNCLKDGSDHKRTLFDTYLSKRTVDSFIAEVESQISKPLRQ</sequence>
<name>A0ABY3YL70_9FLAO</name>
<gene>
    <name evidence="2" type="ORF">MQE36_15080</name>
</gene>
<dbReference type="EMBL" id="CP094326">
    <property type="protein sequence ID" value="UNY98396.1"/>
    <property type="molecule type" value="Genomic_DNA"/>
</dbReference>
<dbReference type="Pfam" id="PF00534">
    <property type="entry name" value="Glycos_transf_1"/>
    <property type="match status" value="1"/>
</dbReference>
<dbReference type="PANTHER" id="PTHR12526">
    <property type="entry name" value="GLYCOSYLTRANSFERASE"/>
    <property type="match status" value="1"/>
</dbReference>
<evidence type="ECO:0000259" key="1">
    <source>
        <dbReference type="Pfam" id="PF00534"/>
    </source>
</evidence>
<reference evidence="2 3" key="1">
    <citation type="journal article" date="2018" name="Int. J. Syst. Evol. Microbiol.">
        <title>Zhouia spongiae sp. nov., isolated from a marine sponge.</title>
        <authorList>
            <person name="Zhuang L."/>
            <person name="Lin B."/>
            <person name="Qin F."/>
            <person name="Luo L."/>
        </authorList>
    </citation>
    <scope>NUCLEOTIDE SEQUENCE [LARGE SCALE GENOMIC DNA]</scope>
    <source>
        <strain evidence="2 3">HN-Y44</strain>
    </source>
</reference>
<protein>
    <submittedName>
        <fullName evidence="2">Glycosyltransferase</fullName>
    </submittedName>
</protein>
<dbReference type="SUPFAM" id="SSF53756">
    <property type="entry name" value="UDP-Glycosyltransferase/glycogen phosphorylase"/>
    <property type="match status" value="1"/>
</dbReference>
<dbReference type="Proteomes" id="UP000829476">
    <property type="component" value="Chromosome"/>
</dbReference>
<accession>A0ABY3YL70</accession>